<feature type="region of interest" description="Disordered" evidence="1">
    <location>
        <begin position="52"/>
        <end position="91"/>
    </location>
</feature>
<evidence type="ECO:0000313" key="2">
    <source>
        <dbReference type="EMBL" id="MPD01702.1"/>
    </source>
</evidence>
<dbReference type="Gene3D" id="3.40.50.10190">
    <property type="entry name" value="BRCT domain"/>
    <property type="match status" value="1"/>
</dbReference>
<accession>A0A5B7JUN5</accession>
<dbReference type="Proteomes" id="UP000324222">
    <property type="component" value="Unassembled WGS sequence"/>
</dbReference>
<keyword evidence="2" id="KW-0413">Isomerase</keyword>
<comment type="caution">
    <text evidence="2">The sequence shown here is derived from an EMBL/GenBank/DDBJ whole genome shotgun (WGS) entry which is preliminary data.</text>
</comment>
<dbReference type="CDD" id="cd17738">
    <property type="entry name" value="BRCT_TopBP1_rpt7"/>
    <property type="match status" value="1"/>
</dbReference>
<dbReference type="GO" id="GO:0035861">
    <property type="term" value="C:site of double-strand break"/>
    <property type="evidence" value="ECO:0007669"/>
    <property type="project" value="TreeGrafter"/>
</dbReference>
<dbReference type="PANTHER" id="PTHR46677">
    <property type="entry name" value="SMC5-SMC6 COMPLEX LOCALIZATION FACTOR PROTEIN 1"/>
    <property type="match status" value="1"/>
</dbReference>
<keyword evidence="3" id="KW-1185">Reference proteome</keyword>
<name>A0A5B7JUN5_PORTR</name>
<sequence length="185" mass="20721">MSHNHGVYRVMQGEEVESLATQITWNDPDEHLARLSLHDNMQKKIEEYSAPVQKENEPNSTFIDDNSNKENMPLAPWQSKLPPPVSNDKTKERNSCITLTEDPQQPVFLLVGMVAEEVENYTEIVAQLGGAVSLSQTLEAHVTHVVAKMLARSERTLMSIASGRWVLTTSYLDHSLKAGHFLKVG</sequence>
<dbReference type="InterPro" id="IPR042479">
    <property type="entry name" value="Slf1"/>
</dbReference>
<protein>
    <submittedName>
        <fullName evidence="2">DNA topoisomerase 2-binding protein 1</fullName>
    </submittedName>
</protein>
<reference evidence="2 3" key="1">
    <citation type="submission" date="2019-05" db="EMBL/GenBank/DDBJ databases">
        <title>Another draft genome of Portunus trituberculatus and its Hox gene families provides insights of decapod evolution.</title>
        <authorList>
            <person name="Jeong J.-H."/>
            <person name="Song I."/>
            <person name="Kim S."/>
            <person name="Choi T."/>
            <person name="Kim D."/>
            <person name="Ryu S."/>
            <person name="Kim W."/>
        </authorList>
    </citation>
    <scope>NUCLEOTIDE SEQUENCE [LARGE SCALE GENOMIC DNA]</scope>
    <source>
        <tissue evidence="2">Muscle</tissue>
    </source>
</reference>
<dbReference type="EMBL" id="VSRR010128217">
    <property type="protein sequence ID" value="MPD01702.1"/>
    <property type="molecule type" value="Genomic_DNA"/>
</dbReference>
<dbReference type="GO" id="GO:0006974">
    <property type="term" value="P:DNA damage response"/>
    <property type="evidence" value="ECO:0007669"/>
    <property type="project" value="TreeGrafter"/>
</dbReference>
<dbReference type="GO" id="GO:1990166">
    <property type="term" value="P:protein localization to site of double-strand break"/>
    <property type="evidence" value="ECO:0007669"/>
    <property type="project" value="TreeGrafter"/>
</dbReference>
<dbReference type="GO" id="GO:0005634">
    <property type="term" value="C:nucleus"/>
    <property type="evidence" value="ECO:0007669"/>
    <property type="project" value="TreeGrafter"/>
</dbReference>
<dbReference type="InterPro" id="IPR036420">
    <property type="entry name" value="BRCT_dom_sf"/>
</dbReference>
<gene>
    <name evidence="2" type="primary">TOPBP1_1</name>
    <name evidence="2" type="ORF">E2C01_097242</name>
</gene>
<proteinExistence type="predicted"/>
<dbReference type="GO" id="GO:0016853">
    <property type="term" value="F:isomerase activity"/>
    <property type="evidence" value="ECO:0007669"/>
    <property type="project" value="UniProtKB-KW"/>
</dbReference>
<evidence type="ECO:0000313" key="3">
    <source>
        <dbReference type="Proteomes" id="UP000324222"/>
    </source>
</evidence>
<dbReference type="OrthoDB" id="251770at2759"/>
<dbReference type="SUPFAM" id="SSF52113">
    <property type="entry name" value="BRCT domain"/>
    <property type="match status" value="1"/>
</dbReference>
<dbReference type="AlphaFoldDB" id="A0A5B7JUN5"/>
<dbReference type="PANTHER" id="PTHR46677:SF1">
    <property type="entry name" value="SMC5-SMC6 COMPLEX LOCALIZATION FACTOR PROTEIN 1"/>
    <property type="match status" value="1"/>
</dbReference>
<organism evidence="2 3">
    <name type="scientific">Portunus trituberculatus</name>
    <name type="common">Swimming crab</name>
    <name type="synonym">Neptunus trituberculatus</name>
    <dbReference type="NCBI Taxonomy" id="210409"/>
    <lineage>
        <taxon>Eukaryota</taxon>
        <taxon>Metazoa</taxon>
        <taxon>Ecdysozoa</taxon>
        <taxon>Arthropoda</taxon>
        <taxon>Crustacea</taxon>
        <taxon>Multicrustacea</taxon>
        <taxon>Malacostraca</taxon>
        <taxon>Eumalacostraca</taxon>
        <taxon>Eucarida</taxon>
        <taxon>Decapoda</taxon>
        <taxon>Pleocyemata</taxon>
        <taxon>Brachyura</taxon>
        <taxon>Eubrachyura</taxon>
        <taxon>Portunoidea</taxon>
        <taxon>Portunidae</taxon>
        <taxon>Portuninae</taxon>
        <taxon>Portunus</taxon>
    </lineage>
</organism>
<dbReference type="GO" id="GO:2000781">
    <property type="term" value="P:positive regulation of double-strand break repair"/>
    <property type="evidence" value="ECO:0007669"/>
    <property type="project" value="InterPro"/>
</dbReference>
<evidence type="ECO:0000256" key="1">
    <source>
        <dbReference type="SAM" id="MobiDB-lite"/>
    </source>
</evidence>